<evidence type="ECO:0000313" key="1">
    <source>
        <dbReference type="EMBL" id="KAK8074200.1"/>
    </source>
</evidence>
<dbReference type="EMBL" id="JAQQWL010000005">
    <property type="protein sequence ID" value="KAK8074200.1"/>
    <property type="molecule type" value="Genomic_DNA"/>
</dbReference>
<gene>
    <name evidence="1" type="ORF">PG994_005099</name>
</gene>
<name>A0ABR1VSG7_9PEZI</name>
<dbReference type="Proteomes" id="UP001480595">
    <property type="component" value="Unassembled WGS sequence"/>
</dbReference>
<keyword evidence="2" id="KW-1185">Reference proteome</keyword>
<dbReference type="GeneID" id="92089571"/>
<accession>A0ABR1VSG7</accession>
<reference evidence="1 2" key="1">
    <citation type="submission" date="2023-01" db="EMBL/GenBank/DDBJ databases">
        <title>Analysis of 21 Apiospora genomes using comparative genomics revels a genus with tremendous synthesis potential of carbohydrate active enzymes and secondary metabolites.</title>
        <authorList>
            <person name="Sorensen T."/>
        </authorList>
    </citation>
    <scope>NUCLEOTIDE SEQUENCE [LARGE SCALE GENOMIC DNA]</scope>
    <source>
        <strain evidence="1 2">CBS 135458</strain>
    </source>
</reference>
<dbReference type="RefSeq" id="XP_066718675.1">
    <property type="nucleotide sequence ID" value="XM_066856508.1"/>
</dbReference>
<evidence type="ECO:0000313" key="2">
    <source>
        <dbReference type="Proteomes" id="UP001480595"/>
    </source>
</evidence>
<proteinExistence type="predicted"/>
<sequence>MLESLHNSDEENEDEKLYFEVLEPVFLDSSHAFYKNECDLPTDLEKDLSVRALTRMFELGDFFDLDGLRQHAVENSEAALLRVAFSINELMTEGEHTSKIFPGLFNVFSEIANFAYGTDSQIYAPLERTIFGDETGRALFHFPAN</sequence>
<organism evidence="1 2">
    <name type="scientific">Apiospora phragmitis</name>
    <dbReference type="NCBI Taxonomy" id="2905665"/>
    <lineage>
        <taxon>Eukaryota</taxon>
        <taxon>Fungi</taxon>
        <taxon>Dikarya</taxon>
        <taxon>Ascomycota</taxon>
        <taxon>Pezizomycotina</taxon>
        <taxon>Sordariomycetes</taxon>
        <taxon>Xylariomycetidae</taxon>
        <taxon>Amphisphaeriales</taxon>
        <taxon>Apiosporaceae</taxon>
        <taxon>Apiospora</taxon>
    </lineage>
</organism>
<comment type="caution">
    <text evidence="1">The sequence shown here is derived from an EMBL/GenBank/DDBJ whole genome shotgun (WGS) entry which is preliminary data.</text>
</comment>
<protein>
    <submittedName>
        <fullName evidence="1">Cullulin 3 protein</fullName>
    </submittedName>
</protein>